<evidence type="ECO:0000313" key="1">
    <source>
        <dbReference type="EMBL" id="MBB5987430.1"/>
    </source>
</evidence>
<reference evidence="1 2" key="1">
    <citation type="submission" date="2020-08" db="EMBL/GenBank/DDBJ databases">
        <title>Exploring microbial biodiversity for novel pathways involved in the catabolism of aromatic compounds derived from lignin.</title>
        <authorList>
            <person name="Elkins J."/>
        </authorList>
    </citation>
    <scope>NUCLEOTIDE SEQUENCE [LARGE SCALE GENOMIC DNA]</scope>
    <source>
        <strain evidence="1 2">B1D3A</strain>
    </source>
</reference>
<name>A0ABR6NJH4_9SPHN</name>
<proteinExistence type="predicted"/>
<evidence type="ECO:0000313" key="2">
    <source>
        <dbReference type="Proteomes" id="UP001138540"/>
    </source>
</evidence>
<keyword evidence="2" id="KW-1185">Reference proteome</keyword>
<accession>A0ABR6NJH4</accession>
<gene>
    <name evidence="1" type="ORF">HNP60_003404</name>
</gene>
<comment type="caution">
    <text evidence="1">The sequence shown here is derived from an EMBL/GenBank/DDBJ whole genome shotgun (WGS) entry which is preliminary data.</text>
</comment>
<dbReference type="EMBL" id="JACHKA010000001">
    <property type="protein sequence ID" value="MBB5987430.1"/>
    <property type="molecule type" value="Genomic_DNA"/>
</dbReference>
<sequence>MISGRLTMRAQVERNSATGKDSWGNPIAPVFAPIGAPIPCFIWSNGTREIVDGDKTAMIEDVRGLFALGADLAETDELASVTNRKGAVLIVGRLRVDAPVQHKHTHLEAVLRRIG</sequence>
<protein>
    <submittedName>
        <fullName evidence="1">Uncharacterized protein</fullName>
    </submittedName>
</protein>
<organism evidence="1 2">
    <name type="scientific">Sphingobium lignivorans</name>
    <dbReference type="NCBI Taxonomy" id="2735886"/>
    <lineage>
        <taxon>Bacteria</taxon>
        <taxon>Pseudomonadati</taxon>
        <taxon>Pseudomonadota</taxon>
        <taxon>Alphaproteobacteria</taxon>
        <taxon>Sphingomonadales</taxon>
        <taxon>Sphingomonadaceae</taxon>
        <taxon>Sphingobium</taxon>
    </lineage>
</organism>
<dbReference type="RefSeq" id="WP_184155962.1">
    <property type="nucleotide sequence ID" value="NZ_JACHKA010000001.1"/>
</dbReference>
<dbReference type="Proteomes" id="UP001138540">
    <property type="component" value="Unassembled WGS sequence"/>
</dbReference>